<feature type="compositionally biased region" description="Acidic residues" evidence="1">
    <location>
        <begin position="58"/>
        <end position="78"/>
    </location>
</feature>
<feature type="region of interest" description="Disordered" evidence="1">
    <location>
        <begin position="1"/>
        <end position="95"/>
    </location>
</feature>
<evidence type="ECO:0000313" key="2">
    <source>
        <dbReference type="EMBL" id="GEP08582.1"/>
    </source>
</evidence>
<reference evidence="2 3" key="1">
    <citation type="submission" date="2019-07" db="EMBL/GenBank/DDBJ databases">
        <title>Whole genome shotgun sequence of Methylobacterium gnaphalii NBRC 107716.</title>
        <authorList>
            <person name="Hosoyama A."/>
            <person name="Uohara A."/>
            <person name="Ohji S."/>
            <person name="Ichikawa N."/>
        </authorList>
    </citation>
    <scope>NUCLEOTIDE SEQUENCE [LARGE SCALE GENOMIC DNA]</scope>
    <source>
        <strain evidence="2 3">NBRC 107716</strain>
    </source>
</reference>
<keyword evidence="3" id="KW-1185">Reference proteome</keyword>
<proteinExistence type="predicted"/>
<evidence type="ECO:0000256" key="1">
    <source>
        <dbReference type="SAM" id="MobiDB-lite"/>
    </source>
</evidence>
<name>A0A512JF68_9HYPH</name>
<feature type="compositionally biased region" description="Polar residues" evidence="1">
    <location>
        <begin position="1"/>
        <end position="13"/>
    </location>
</feature>
<dbReference type="Proteomes" id="UP000321750">
    <property type="component" value="Unassembled WGS sequence"/>
</dbReference>
<comment type="caution">
    <text evidence="2">The sequence shown here is derived from an EMBL/GenBank/DDBJ whole genome shotgun (WGS) entry which is preliminary data.</text>
</comment>
<organism evidence="2 3">
    <name type="scientific">Methylobacterium gnaphalii</name>
    <dbReference type="NCBI Taxonomy" id="1010610"/>
    <lineage>
        <taxon>Bacteria</taxon>
        <taxon>Pseudomonadati</taxon>
        <taxon>Pseudomonadota</taxon>
        <taxon>Alphaproteobacteria</taxon>
        <taxon>Hyphomicrobiales</taxon>
        <taxon>Methylobacteriaceae</taxon>
        <taxon>Methylobacterium</taxon>
    </lineage>
</organism>
<sequence length="171" mass="18661">MPNRNHPSATSRQAMAAAEEARALLKRAGKSRDDANPEDQSEADNTAQTLEEPATDAGSDDDMGEILVEAGDDEEDDDTARSGRGSRKATVRAAVEADRVRSSTIMELARAAGLSNFGRRHVDYGTSVREFRRALRERQGKPGARKLHDQPSFSKEVSRGAKEAQRALGRR</sequence>
<protein>
    <submittedName>
        <fullName evidence="2">Uncharacterized protein</fullName>
    </submittedName>
</protein>
<evidence type="ECO:0000313" key="3">
    <source>
        <dbReference type="Proteomes" id="UP000321750"/>
    </source>
</evidence>
<accession>A0A512JF68</accession>
<feature type="region of interest" description="Disordered" evidence="1">
    <location>
        <begin position="136"/>
        <end position="171"/>
    </location>
</feature>
<gene>
    <name evidence="2" type="ORF">MGN01_04270</name>
</gene>
<dbReference type="AlphaFoldDB" id="A0A512JF68"/>
<dbReference type="EMBL" id="BJZV01000002">
    <property type="protein sequence ID" value="GEP08582.1"/>
    <property type="molecule type" value="Genomic_DNA"/>
</dbReference>
<feature type="compositionally biased region" description="Basic and acidic residues" evidence="1">
    <location>
        <begin position="156"/>
        <end position="165"/>
    </location>
</feature>